<keyword evidence="3" id="KW-0233">DNA recombination</keyword>
<protein>
    <recommendedName>
        <fullName evidence="8">Tn3 family transposase</fullName>
    </recommendedName>
</protein>
<gene>
    <name evidence="6" type="ORF">RirG_002290</name>
</gene>
<dbReference type="GO" id="GO:0006313">
    <property type="term" value="P:DNA transposition"/>
    <property type="evidence" value="ECO:0007669"/>
    <property type="project" value="InterPro"/>
</dbReference>
<dbReference type="Pfam" id="PF13700">
    <property type="entry name" value="DUF4158"/>
    <property type="match status" value="1"/>
</dbReference>
<accession>A0A015M486</accession>
<dbReference type="NCBIfam" id="NF033527">
    <property type="entry name" value="transpos_Tn3"/>
    <property type="match status" value="1"/>
</dbReference>
<name>A0A015M486_RHIIW</name>
<keyword evidence="1" id="KW-0815">Transposition</keyword>
<evidence type="ECO:0000259" key="4">
    <source>
        <dbReference type="Pfam" id="PF01526"/>
    </source>
</evidence>
<feature type="domain" description="DUF4158" evidence="5">
    <location>
        <begin position="3"/>
        <end position="163"/>
    </location>
</feature>
<evidence type="ECO:0000256" key="2">
    <source>
        <dbReference type="ARBA" id="ARBA00023125"/>
    </source>
</evidence>
<keyword evidence="7" id="KW-1185">Reference proteome</keyword>
<dbReference type="Proteomes" id="UP000022910">
    <property type="component" value="Unassembled WGS sequence"/>
</dbReference>
<dbReference type="EMBL" id="JEMT01001363">
    <property type="protein sequence ID" value="EXX79791.1"/>
    <property type="molecule type" value="Genomic_DNA"/>
</dbReference>
<reference evidence="6 7" key="1">
    <citation type="submission" date="2014-02" db="EMBL/GenBank/DDBJ databases">
        <title>Single nucleus genome sequencing reveals high similarity among nuclei of an endomycorrhizal fungus.</title>
        <authorList>
            <person name="Lin K."/>
            <person name="Geurts R."/>
            <person name="Zhang Z."/>
            <person name="Limpens E."/>
            <person name="Saunders D.G."/>
            <person name="Mu D."/>
            <person name="Pang E."/>
            <person name="Cao H."/>
            <person name="Cha H."/>
            <person name="Lin T."/>
            <person name="Zhou Q."/>
            <person name="Shang Y."/>
            <person name="Li Y."/>
            <person name="Ivanov S."/>
            <person name="Sharma T."/>
            <person name="Velzen R.V."/>
            <person name="Ruijter N.D."/>
            <person name="Aanen D.K."/>
            <person name="Win J."/>
            <person name="Kamoun S."/>
            <person name="Bisseling T."/>
            <person name="Huang S."/>
        </authorList>
    </citation>
    <scope>NUCLEOTIDE SEQUENCE [LARGE SCALE GENOMIC DNA]</scope>
    <source>
        <strain evidence="7">DAOM197198w</strain>
    </source>
</reference>
<evidence type="ECO:0000259" key="5">
    <source>
        <dbReference type="Pfam" id="PF13700"/>
    </source>
</evidence>
<feature type="domain" description="Tn3 transposase DDE" evidence="4">
    <location>
        <begin position="580"/>
        <end position="968"/>
    </location>
</feature>
<dbReference type="GO" id="GO:0004803">
    <property type="term" value="F:transposase activity"/>
    <property type="evidence" value="ECO:0007669"/>
    <property type="project" value="InterPro"/>
</dbReference>
<sequence>MASIERTAYPRFKRNPTKKELHQIYTPTIEETQFVHSFARGSEFLLKAMVLLKTFQKLGYFPKSDTIPTGIIEHIRDCLSLSQETSLDIRPSRVTRKYQQKIREYFQVIPNGKETRPIMINILTEAAKVKDHPPDLINIAIEELVKSRCELPSFRVLDELTGQIRRAVNKELFQLVFSRLSSEQIHSFNELLIKSTNQHYSDYNRFKTLPKKPTLKNLRDHIDYFIWLQSYGDMTPFLEGIAPSKIKYYAAEAKSLDAAELKDYSETKRITLIICLIHQAQVKTKDHLAEMYQKRVGTIHNSSKEDHKEIKEQKQNELENLISIFNDVLLIMSSENDDAVIHEKVKETITSYGSVQTLLDKCEAVASTKGNNYYPFIQKHYKNSRSILFRLADLLQFTSTSQDQSLMYALEFVMENRNKRTDWLPDEVDLSFASDQWRRMVRVKQKDEGWLIHRRHLEACVFSCIATELKSGDICVPGSESYADYRKQLLPWEECEPLIPNYCRELGFPDNEVDFVKGLKSWMIESSKQIDRGLPDNEHVSINEAGEPILKKVKKREYKKSLKELEVLIKERIPERNLIDILCNVEHWINWTRHFGPSSGSDSKLKNPRERYILTTFAYGCNLGPVQAARHMREDVTGSVLSYTNQRHVTARKIDQALKDIIDHYHREFDLPKLWGKGESAAADGTKYDIYEENLLAEYHIRYGGYGGIAYHHVSDNYIALFSHFIPCGVWEAVYILDGLLKNESDVQPDTIHADTQGQSTPVFGLSHLLGIKLMPRIRNFKKLTFFRPSSDMKYKHIDSLFSDTIDWNLIELHWKDLLRVVLSIKHGKISSAMLLRKLGNYSQKNKLYQAFRELGRVVRTVFLLQYISDIDLRRTITATTNKVEAYNGFSKWLFFGGDGIISDNDPEQQEKSIKYGDLVANAIIFQNVVDLTAVIRQLKREGYYVDPEDLSVLSPYLTEHIKRFGDYIIDLEEPPQPLDGKLEVEFKTA</sequence>
<dbReference type="OMA" id="MTTILAD"/>
<dbReference type="InterPro" id="IPR025296">
    <property type="entry name" value="DUF4158"/>
</dbReference>
<keyword evidence="2" id="KW-0238">DNA-binding</keyword>
<proteinExistence type="predicted"/>
<dbReference type="HOGENOM" id="CLU_009098_1_1_1"/>
<dbReference type="GO" id="GO:0003677">
    <property type="term" value="F:DNA binding"/>
    <property type="evidence" value="ECO:0007669"/>
    <property type="project" value="UniProtKB-KW"/>
</dbReference>
<comment type="caution">
    <text evidence="6">The sequence shown here is derived from an EMBL/GenBank/DDBJ whole genome shotgun (WGS) entry which is preliminary data.</text>
</comment>
<evidence type="ECO:0000313" key="6">
    <source>
        <dbReference type="EMBL" id="EXX79791.1"/>
    </source>
</evidence>
<evidence type="ECO:0000256" key="3">
    <source>
        <dbReference type="ARBA" id="ARBA00023172"/>
    </source>
</evidence>
<dbReference type="InterPro" id="IPR047653">
    <property type="entry name" value="Tn3-like_transpos"/>
</dbReference>
<evidence type="ECO:0000256" key="1">
    <source>
        <dbReference type="ARBA" id="ARBA00022578"/>
    </source>
</evidence>
<organism evidence="6 7">
    <name type="scientific">Rhizophagus irregularis (strain DAOM 197198w)</name>
    <name type="common">Glomus intraradices</name>
    <dbReference type="NCBI Taxonomy" id="1432141"/>
    <lineage>
        <taxon>Eukaryota</taxon>
        <taxon>Fungi</taxon>
        <taxon>Fungi incertae sedis</taxon>
        <taxon>Mucoromycota</taxon>
        <taxon>Glomeromycotina</taxon>
        <taxon>Glomeromycetes</taxon>
        <taxon>Glomerales</taxon>
        <taxon>Glomeraceae</taxon>
        <taxon>Rhizophagus</taxon>
    </lineage>
</organism>
<evidence type="ECO:0008006" key="8">
    <source>
        <dbReference type="Google" id="ProtNLM"/>
    </source>
</evidence>
<dbReference type="Pfam" id="PF01526">
    <property type="entry name" value="DDE_Tnp_Tn3"/>
    <property type="match status" value="1"/>
</dbReference>
<dbReference type="AlphaFoldDB" id="A0A015M486"/>
<dbReference type="InterPro" id="IPR002513">
    <property type="entry name" value="Tn3_Tnp_DDE_dom"/>
</dbReference>
<evidence type="ECO:0000313" key="7">
    <source>
        <dbReference type="Proteomes" id="UP000022910"/>
    </source>
</evidence>